<feature type="region of interest" description="Disordered" evidence="5">
    <location>
        <begin position="172"/>
        <end position="302"/>
    </location>
</feature>
<dbReference type="Gene3D" id="3.30.40.10">
    <property type="entry name" value="Zinc/RING finger domain, C3HC4 (zinc finger)"/>
    <property type="match status" value="2"/>
</dbReference>
<dbReference type="PANTHER" id="PTHR14879:SF5">
    <property type="entry name" value="RING-TYPE DOMAIN-CONTAINING PROTEIN"/>
    <property type="match status" value="1"/>
</dbReference>
<dbReference type="HOGENOM" id="CLU_040332_0_0_1"/>
<dbReference type="InterPro" id="IPR051728">
    <property type="entry name" value="RING-FYVE_E3_ubiquitin-ligase"/>
</dbReference>
<name>A0A0C3AAD8_9AGAM</name>
<dbReference type="Pfam" id="PF01363">
    <property type="entry name" value="FYVE"/>
    <property type="match status" value="1"/>
</dbReference>
<keyword evidence="3" id="KW-0862">Zinc</keyword>
<feature type="domain" description="FYVE-type" evidence="7">
    <location>
        <begin position="21"/>
        <end position="85"/>
    </location>
</feature>
<feature type="compositionally biased region" description="Low complexity" evidence="5">
    <location>
        <begin position="1"/>
        <end position="12"/>
    </location>
</feature>
<feature type="compositionally biased region" description="Basic and acidic residues" evidence="5">
    <location>
        <begin position="215"/>
        <end position="226"/>
    </location>
</feature>
<feature type="region of interest" description="Disordered" evidence="5">
    <location>
        <begin position="412"/>
        <end position="451"/>
    </location>
</feature>
<evidence type="ECO:0000256" key="1">
    <source>
        <dbReference type="ARBA" id="ARBA00022723"/>
    </source>
</evidence>
<proteinExistence type="predicted"/>
<feature type="domain" description="RING-type" evidence="6">
    <location>
        <begin position="457"/>
        <end position="496"/>
    </location>
</feature>
<dbReference type="STRING" id="1036808.A0A0C3AAD8"/>
<organism evidence="8 9">
    <name type="scientific">Scleroderma citrinum Foug A</name>
    <dbReference type="NCBI Taxonomy" id="1036808"/>
    <lineage>
        <taxon>Eukaryota</taxon>
        <taxon>Fungi</taxon>
        <taxon>Dikarya</taxon>
        <taxon>Basidiomycota</taxon>
        <taxon>Agaricomycotina</taxon>
        <taxon>Agaricomycetes</taxon>
        <taxon>Agaricomycetidae</taxon>
        <taxon>Boletales</taxon>
        <taxon>Sclerodermatineae</taxon>
        <taxon>Sclerodermataceae</taxon>
        <taxon>Scleroderma</taxon>
    </lineage>
</organism>
<evidence type="ECO:0000256" key="5">
    <source>
        <dbReference type="SAM" id="MobiDB-lite"/>
    </source>
</evidence>
<keyword evidence="2 4" id="KW-0863">Zinc-finger</keyword>
<dbReference type="AlphaFoldDB" id="A0A0C3AAD8"/>
<accession>A0A0C3AAD8</accession>
<reference evidence="8 9" key="1">
    <citation type="submission" date="2014-04" db="EMBL/GenBank/DDBJ databases">
        <authorList>
            <consortium name="DOE Joint Genome Institute"/>
            <person name="Kuo A."/>
            <person name="Kohler A."/>
            <person name="Nagy L.G."/>
            <person name="Floudas D."/>
            <person name="Copeland A."/>
            <person name="Barry K.W."/>
            <person name="Cichocki N."/>
            <person name="Veneault-Fourrey C."/>
            <person name="LaButti K."/>
            <person name="Lindquist E.A."/>
            <person name="Lipzen A."/>
            <person name="Lundell T."/>
            <person name="Morin E."/>
            <person name="Murat C."/>
            <person name="Sun H."/>
            <person name="Tunlid A."/>
            <person name="Henrissat B."/>
            <person name="Grigoriev I.V."/>
            <person name="Hibbett D.S."/>
            <person name="Martin F."/>
            <person name="Nordberg H.P."/>
            <person name="Cantor M.N."/>
            <person name="Hua S.X."/>
        </authorList>
    </citation>
    <scope>NUCLEOTIDE SEQUENCE [LARGE SCALE GENOMIC DNA]</scope>
    <source>
        <strain evidence="8 9">Foug A</strain>
    </source>
</reference>
<dbReference type="SMART" id="SM00184">
    <property type="entry name" value="RING"/>
    <property type="match status" value="2"/>
</dbReference>
<keyword evidence="9" id="KW-1185">Reference proteome</keyword>
<evidence type="ECO:0008006" key="10">
    <source>
        <dbReference type="Google" id="ProtNLM"/>
    </source>
</evidence>
<evidence type="ECO:0000259" key="7">
    <source>
        <dbReference type="PROSITE" id="PS50178"/>
    </source>
</evidence>
<evidence type="ECO:0000256" key="3">
    <source>
        <dbReference type="ARBA" id="ARBA00022833"/>
    </source>
</evidence>
<feature type="compositionally biased region" description="Polar residues" evidence="5">
    <location>
        <begin position="227"/>
        <end position="257"/>
    </location>
</feature>
<evidence type="ECO:0000256" key="4">
    <source>
        <dbReference type="PROSITE-ProRule" id="PRU00175"/>
    </source>
</evidence>
<feature type="compositionally biased region" description="Pro residues" evidence="5">
    <location>
        <begin position="13"/>
        <end position="22"/>
    </location>
</feature>
<dbReference type="SUPFAM" id="SSF57903">
    <property type="entry name" value="FYVE/PHD zinc finger"/>
    <property type="match status" value="1"/>
</dbReference>
<keyword evidence="1" id="KW-0479">Metal-binding</keyword>
<dbReference type="InterPro" id="IPR017455">
    <property type="entry name" value="Znf_FYVE-rel"/>
</dbReference>
<dbReference type="PANTHER" id="PTHR14879">
    <property type="entry name" value="CASPASE REGULATOR, RING FINGER DOMAIN-CONTAINING"/>
    <property type="match status" value="1"/>
</dbReference>
<feature type="compositionally biased region" description="Low complexity" evidence="5">
    <location>
        <begin position="262"/>
        <end position="274"/>
    </location>
</feature>
<dbReference type="SUPFAM" id="SSF57850">
    <property type="entry name" value="RING/U-box"/>
    <property type="match status" value="1"/>
</dbReference>
<evidence type="ECO:0000313" key="9">
    <source>
        <dbReference type="Proteomes" id="UP000053989"/>
    </source>
</evidence>
<dbReference type="OrthoDB" id="3045089at2759"/>
<evidence type="ECO:0000259" key="6">
    <source>
        <dbReference type="PROSITE" id="PS50089"/>
    </source>
</evidence>
<dbReference type="Proteomes" id="UP000053989">
    <property type="component" value="Unassembled WGS sequence"/>
</dbReference>
<feature type="compositionally biased region" description="Pro residues" evidence="5">
    <location>
        <begin position="280"/>
        <end position="299"/>
    </location>
</feature>
<dbReference type="InterPro" id="IPR013083">
    <property type="entry name" value="Znf_RING/FYVE/PHD"/>
</dbReference>
<evidence type="ECO:0000313" key="8">
    <source>
        <dbReference type="EMBL" id="KIM70718.1"/>
    </source>
</evidence>
<dbReference type="InterPro" id="IPR001841">
    <property type="entry name" value="Znf_RING"/>
</dbReference>
<feature type="region of interest" description="Disordered" evidence="5">
    <location>
        <begin position="1"/>
        <end position="24"/>
    </location>
</feature>
<gene>
    <name evidence="8" type="ORF">SCLCIDRAFT_12559</name>
</gene>
<sequence length="511" mass="55895">MAASVPQGMPLLSGPPPPPSPPDGNACRKCGKEFNIIFNRQRKCMHCGYAYCSSCTDYQALMPRNGPVRGYDLAHVCAFCIDLLNVTALGRSQLRSLPIAKLRWYVDAYNIPVKGAIDKNDIVDLVVATRTRQGCLPVANEAYYRKHAVPKYSSIPGSSSNQPTASRTRNFFTRATSGNPQPSSSSSPNSNIPGSHSRPYSSASSNSRAQAFPRPDLDPRPPETHYRTYTSQSNGPRSRATSGPSSSRPARSTNTQWPRSPPAHSRASSFSRPSNTRPAQPSPPPPPPAPAPAPAPPPLETLLTQSRPSIAGLSVGTLKKILWEARVRIPPGVCEKEDLVERVWAFLEEERRRETETEDDHDSVWEEYYGDDGIGVTTEEEEDAGAAEPTTERNTNDRWNLNDFVTVDDNHLSTPDLGGRLNTRPTSPQPTPDIPTASSMHAKGKARPGKPTEGGLCVVCQDEEANIAIVDCGHLAMCRECSDLVMQSSRECPLCRTRIVTEARLLRIFKT</sequence>
<dbReference type="GO" id="GO:0008270">
    <property type="term" value="F:zinc ion binding"/>
    <property type="evidence" value="ECO:0007669"/>
    <property type="project" value="UniProtKB-KW"/>
</dbReference>
<reference evidence="9" key="2">
    <citation type="submission" date="2015-01" db="EMBL/GenBank/DDBJ databases">
        <title>Evolutionary Origins and Diversification of the Mycorrhizal Mutualists.</title>
        <authorList>
            <consortium name="DOE Joint Genome Institute"/>
            <consortium name="Mycorrhizal Genomics Consortium"/>
            <person name="Kohler A."/>
            <person name="Kuo A."/>
            <person name="Nagy L.G."/>
            <person name="Floudas D."/>
            <person name="Copeland A."/>
            <person name="Barry K.W."/>
            <person name="Cichocki N."/>
            <person name="Veneault-Fourrey C."/>
            <person name="LaButti K."/>
            <person name="Lindquist E.A."/>
            <person name="Lipzen A."/>
            <person name="Lundell T."/>
            <person name="Morin E."/>
            <person name="Murat C."/>
            <person name="Riley R."/>
            <person name="Ohm R."/>
            <person name="Sun H."/>
            <person name="Tunlid A."/>
            <person name="Henrissat B."/>
            <person name="Grigoriev I.V."/>
            <person name="Hibbett D.S."/>
            <person name="Martin F."/>
        </authorList>
    </citation>
    <scope>NUCLEOTIDE SEQUENCE [LARGE SCALE GENOMIC DNA]</scope>
    <source>
        <strain evidence="9">Foug A</strain>
    </source>
</reference>
<dbReference type="PROSITE" id="PS50089">
    <property type="entry name" value="ZF_RING_2"/>
    <property type="match status" value="1"/>
</dbReference>
<dbReference type="Pfam" id="PF13920">
    <property type="entry name" value="zf-C3HC4_3"/>
    <property type="match status" value="1"/>
</dbReference>
<dbReference type="InterPro" id="IPR000306">
    <property type="entry name" value="Znf_FYVE"/>
</dbReference>
<dbReference type="InterPro" id="IPR011011">
    <property type="entry name" value="Znf_FYVE_PHD"/>
</dbReference>
<evidence type="ECO:0000256" key="2">
    <source>
        <dbReference type="ARBA" id="ARBA00022771"/>
    </source>
</evidence>
<feature type="compositionally biased region" description="Low complexity" evidence="5">
    <location>
        <begin position="177"/>
        <end position="207"/>
    </location>
</feature>
<dbReference type="EMBL" id="KN822004">
    <property type="protein sequence ID" value="KIM70718.1"/>
    <property type="molecule type" value="Genomic_DNA"/>
</dbReference>
<dbReference type="PROSITE" id="PS50178">
    <property type="entry name" value="ZF_FYVE"/>
    <property type="match status" value="1"/>
</dbReference>
<dbReference type="SMART" id="SM00064">
    <property type="entry name" value="FYVE"/>
    <property type="match status" value="1"/>
</dbReference>
<protein>
    <recommendedName>
        <fullName evidence="10">RING-type domain-containing protein</fullName>
    </recommendedName>
</protein>
<dbReference type="InParanoid" id="A0A0C3AAD8"/>